<keyword evidence="4" id="KW-1185">Reference proteome</keyword>
<dbReference type="EMBL" id="JAKUCV010003796">
    <property type="protein sequence ID" value="KAJ4837580.1"/>
    <property type="molecule type" value="Genomic_DNA"/>
</dbReference>
<feature type="transmembrane region" description="Helical" evidence="1">
    <location>
        <begin position="405"/>
        <end position="430"/>
    </location>
</feature>
<keyword evidence="1" id="KW-0812">Transmembrane</keyword>
<dbReference type="OrthoDB" id="1652385at2759"/>
<gene>
    <name evidence="3" type="ORF">Tsubulata_037876</name>
</gene>
<feature type="domain" description="PGG" evidence="2">
    <location>
        <begin position="292"/>
        <end position="399"/>
    </location>
</feature>
<dbReference type="Proteomes" id="UP001141552">
    <property type="component" value="Unassembled WGS sequence"/>
</dbReference>
<dbReference type="GO" id="GO:0016020">
    <property type="term" value="C:membrane"/>
    <property type="evidence" value="ECO:0007669"/>
    <property type="project" value="TreeGrafter"/>
</dbReference>
<name>A0A9Q0FTT0_9ROSI</name>
<dbReference type="PANTHER" id="PTHR24177:SF329">
    <property type="entry name" value="ANKYRIN REPEAT PROTEIN"/>
    <property type="match status" value="1"/>
</dbReference>
<dbReference type="AlphaFoldDB" id="A0A9Q0FTT0"/>
<proteinExistence type="predicted"/>
<evidence type="ECO:0000256" key="1">
    <source>
        <dbReference type="SAM" id="Phobius"/>
    </source>
</evidence>
<accession>A0A9Q0FTT0</accession>
<keyword evidence="1" id="KW-1133">Transmembrane helix</keyword>
<evidence type="ECO:0000313" key="3">
    <source>
        <dbReference type="EMBL" id="KAJ4837580.1"/>
    </source>
</evidence>
<feature type="transmembrane region" description="Helical" evidence="1">
    <location>
        <begin position="287"/>
        <end position="313"/>
    </location>
</feature>
<keyword evidence="1" id="KW-0472">Membrane</keyword>
<feature type="transmembrane region" description="Helical" evidence="1">
    <location>
        <begin position="333"/>
        <end position="363"/>
    </location>
</feature>
<dbReference type="InterPro" id="IPR036770">
    <property type="entry name" value="Ankyrin_rpt-contain_sf"/>
</dbReference>
<reference evidence="3" key="2">
    <citation type="journal article" date="2023" name="Plants (Basel)">
        <title>Annotation of the Turnera subulata (Passifloraceae) Draft Genome Reveals the S-Locus Evolved after the Divergence of Turneroideae from Passifloroideae in a Stepwise Manner.</title>
        <authorList>
            <person name="Henning P.M."/>
            <person name="Roalson E.H."/>
            <person name="Mir W."/>
            <person name="McCubbin A.G."/>
            <person name="Shore J.S."/>
        </authorList>
    </citation>
    <scope>NUCLEOTIDE SEQUENCE</scope>
    <source>
        <strain evidence="3">F60SS</strain>
    </source>
</reference>
<reference evidence="3" key="1">
    <citation type="submission" date="2022-02" db="EMBL/GenBank/DDBJ databases">
        <authorList>
            <person name="Henning P.M."/>
            <person name="McCubbin A.G."/>
            <person name="Shore J.S."/>
        </authorList>
    </citation>
    <scope>NUCLEOTIDE SEQUENCE</scope>
    <source>
        <strain evidence="3">F60SS</strain>
        <tissue evidence="3">Leaves</tissue>
    </source>
</reference>
<organism evidence="3 4">
    <name type="scientific">Turnera subulata</name>
    <dbReference type="NCBI Taxonomy" id="218843"/>
    <lineage>
        <taxon>Eukaryota</taxon>
        <taxon>Viridiplantae</taxon>
        <taxon>Streptophyta</taxon>
        <taxon>Embryophyta</taxon>
        <taxon>Tracheophyta</taxon>
        <taxon>Spermatophyta</taxon>
        <taxon>Magnoliopsida</taxon>
        <taxon>eudicotyledons</taxon>
        <taxon>Gunneridae</taxon>
        <taxon>Pentapetalae</taxon>
        <taxon>rosids</taxon>
        <taxon>fabids</taxon>
        <taxon>Malpighiales</taxon>
        <taxon>Passifloraceae</taxon>
        <taxon>Turnera</taxon>
    </lineage>
</organism>
<evidence type="ECO:0000313" key="4">
    <source>
        <dbReference type="Proteomes" id="UP001141552"/>
    </source>
</evidence>
<comment type="caution">
    <text evidence="3">The sequence shown here is derived from an EMBL/GenBank/DDBJ whole genome shotgun (WGS) entry which is preliminary data.</text>
</comment>
<dbReference type="Gene3D" id="1.25.40.20">
    <property type="entry name" value="Ankyrin repeat-containing domain"/>
    <property type="match status" value="1"/>
</dbReference>
<dbReference type="PANTHER" id="PTHR24177">
    <property type="entry name" value="CASKIN"/>
    <property type="match status" value="1"/>
</dbReference>
<dbReference type="Pfam" id="PF13962">
    <property type="entry name" value="PGG"/>
    <property type="match status" value="1"/>
</dbReference>
<protein>
    <recommendedName>
        <fullName evidence="2">PGG domain-containing protein</fullName>
    </recommendedName>
</protein>
<dbReference type="InterPro" id="IPR026961">
    <property type="entry name" value="PGG_dom"/>
</dbReference>
<sequence length="448" mass="50542">MLLSSAVKNDMLDIALDLVQRCPDLIFSGNDATLGLLSTLAETPSLFLSGCQLGFAQRLDYHLRIHIKLPTPRNEQRNIGIEEQERPNEIETQREGMKKVFLFRRSEQMYEMKRKHVFAREILRIICEEILTPNATESQLNAAKGALFRAVKNGIPEFVSWMIRACPALLFSVDGNQRNMIMSAIEHRQEEIFSLIFALDAIKYEITSATDKYGNNMLHLAGLLSPPNRLARASGAALQMQRELQWFKEVESMMSTISKESHNEDGQTPYQVFIKHHRQLMIDGEKWMQGTATTFSTVVGALIITIMFTAAITVPGGTDQNSGYPIFMHKRSFIVFIISDALSLFAASISVSMFLAILTSGYTEKDFLRPLPEKLFYGLLTLCISMAAMIVAFCAALFIMLKEKLYIVIPISLAATVPVSLFFIMQLGLLKEIWFSTIVRGIFNKKRA</sequence>
<evidence type="ECO:0000259" key="2">
    <source>
        <dbReference type="Pfam" id="PF13962"/>
    </source>
</evidence>
<feature type="transmembrane region" description="Helical" evidence="1">
    <location>
        <begin position="375"/>
        <end position="399"/>
    </location>
</feature>